<sequence>MLVNKKKLVIIILIFLSHIAFSEESISIYKLIQDTEAKLYWDSIGKKGLISTESHFLSFSPESNIAYLDYKNPVAVSFVYSTGKILMDSDTYDRLKNILVPQIKPKIATIIIDPGHGGKDPGTIGTHKLENGKKLILQEKTVVLKTAIILKRILSEKYPDKKIVLTRTNDTYISLEERTEKANAELKLLKEQESILFISIHVNASLNSKASGYEVWYLPEEYRRTVVEKDEVDTNQEEILPILNSMKEEELFTESVMLAKMIETGLTKSIGKYSQSRGLKEEKWFVVRNARMPAVLTEIGFASNKKEAELMAKDEYLQKVASGIYNGISEFIAHYEALNY</sequence>
<feature type="domain" description="MurNAc-LAA" evidence="4">
    <location>
        <begin position="186"/>
        <end position="329"/>
    </location>
</feature>
<evidence type="ECO:0000313" key="6">
    <source>
        <dbReference type="Proteomes" id="UP001466331"/>
    </source>
</evidence>
<reference evidence="5 6" key="1">
    <citation type="submission" date="2024-03" db="EMBL/GenBank/DDBJ databases">
        <title>Ignisphaera cupida sp. nov., a hyperthermophilic hydrolytic archaeon from a hot spring of Kamchatka, and proposal of Ignisphaeraceae fam. nov.</title>
        <authorList>
            <person name="Podosokorskaya O.A."/>
            <person name="Elcheninov A.G."/>
            <person name="Maltseva A.I."/>
            <person name="Zayulina K.S."/>
            <person name="Novikov A."/>
            <person name="Merkel A.Y."/>
        </authorList>
    </citation>
    <scope>NUCLEOTIDE SEQUENCE [LARGE SCALE GENOMIC DNA]</scope>
    <source>
        <strain evidence="5 6">38H-sp</strain>
    </source>
</reference>
<accession>A0ABU9UAL0</accession>
<keyword evidence="6" id="KW-1185">Reference proteome</keyword>
<evidence type="ECO:0000256" key="2">
    <source>
        <dbReference type="ARBA" id="ARBA00011901"/>
    </source>
</evidence>
<evidence type="ECO:0000256" key="3">
    <source>
        <dbReference type="ARBA" id="ARBA00022801"/>
    </source>
</evidence>
<comment type="caution">
    <text evidence="5">The sequence shown here is derived from an EMBL/GenBank/DDBJ whole genome shotgun (WGS) entry which is preliminary data.</text>
</comment>
<organism evidence="5 6">
    <name type="scientific">Rarispira pelagica</name>
    <dbReference type="NCBI Taxonomy" id="3141764"/>
    <lineage>
        <taxon>Bacteria</taxon>
        <taxon>Pseudomonadati</taxon>
        <taxon>Spirochaetota</taxon>
        <taxon>Spirochaetia</taxon>
        <taxon>Winmispirales</taxon>
        <taxon>Winmispiraceae</taxon>
        <taxon>Rarispira</taxon>
    </lineage>
</organism>
<dbReference type="Gene3D" id="3.40.630.40">
    <property type="entry name" value="Zn-dependent exopeptidases"/>
    <property type="match status" value="1"/>
</dbReference>
<dbReference type="Proteomes" id="UP001466331">
    <property type="component" value="Unassembled WGS sequence"/>
</dbReference>
<proteinExistence type="predicted"/>
<evidence type="ECO:0000256" key="1">
    <source>
        <dbReference type="ARBA" id="ARBA00001561"/>
    </source>
</evidence>
<comment type="catalytic activity">
    <reaction evidence="1">
        <text>Hydrolyzes the link between N-acetylmuramoyl residues and L-amino acid residues in certain cell-wall glycopeptides.</text>
        <dbReference type="EC" id="3.5.1.28"/>
    </reaction>
</comment>
<dbReference type="InterPro" id="IPR050695">
    <property type="entry name" value="N-acetylmuramoyl_amidase_3"/>
</dbReference>
<dbReference type="RefSeq" id="WP_420069147.1">
    <property type="nucleotide sequence ID" value="NZ_JBCHKQ010000002.1"/>
</dbReference>
<dbReference type="GO" id="GO:0008745">
    <property type="term" value="F:N-acetylmuramoyl-L-alanine amidase activity"/>
    <property type="evidence" value="ECO:0007669"/>
    <property type="project" value="UniProtKB-EC"/>
</dbReference>
<evidence type="ECO:0000313" key="5">
    <source>
        <dbReference type="EMBL" id="MEM5947696.1"/>
    </source>
</evidence>
<name>A0ABU9UAL0_9SPIR</name>
<dbReference type="CDD" id="cd02696">
    <property type="entry name" value="MurNAc-LAA"/>
    <property type="match status" value="1"/>
</dbReference>
<dbReference type="EMBL" id="JBCHKQ010000002">
    <property type="protein sequence ID" value="MEM5947696.1"/>
    <property type="molecule type" value="Genomic_DNA"/>
</dbReference>
<dbReference type="PANTHER" id="PTHR30404:SF0">
    <property type="entry name" value="N-ACETYLMURAMOYL-L-ALANINE AMIDASE AMIC"/>
    <property type="match status" value="1"/>
</dbReference>
<dbReference type="SUPFAM" id="SSF53187">
    <property type="entry name" value="Zn-dependent exopeptidases"/>
    <property type="match status" value="1"/>
</dbReference>
<gene>
    <name evidence="5" type="ORF">WKV44_03975</name>
</gene>
<dbReference type="PANTHER" id="PTHR30404">
    <property type="entry name" value="N-ACETYLMURAMOYL-L-ALANINE AMIDASE"/>
    <property type="match status" value="1"/>
</dbReference>
<evidence type="ECO:0000259" key="4">
    <source>
        <dbReference type="SMART" id="SM00646"/>
    </source>
</evidence>
<dbReference type="SMART" id="SM00646">
    <property type="entry name" value="Ami_3"/>
    <property type="match status" value="1"/>
</dbReference>
<dbReference type="InterPro" id="IPR002508">
    <property type="entry name" value="MurNAc-LAA_cat"/>
</dbReference>
<protein>
    <recommendedName>
        <fullName evidence="2">N-acetylmuramoyl-L-alanine amidase</fullName>
        <ecNumber evidence="2">3.5.1.28</ecNumber>
    </recommendedName>
</protein>
<keyword evidence="3 5" id="KW-0378">Hydrolase</keyword>
<dbReference type="EC" id="3.5.1.28" evidence="2"/>
<dbReference type="Pfam" id="PF01520">
    <property type="entry name" value="Amidase_3"/>
    <property type="match status" value="1"/>
</dbReference>